<evidence type="ECO:0000313" key="1">
    <source>
        <dbReference type="EMBL" id="PRP73260.1"/>
    </source>
</evidence>
<sequence length="105" mass="12190">DCNRLHLLNIENQTLRSRTSVQLDRRQHVIFAIEVYLTELAVNFRRCFLRLYLSPVLSYVATSDNEYRKSIEISTTLQLSLDFQLNLPSQAISLLSCGKSRIKDD</sequence>
<name>A0A2P6MNI7_9EUKA</name>
<feature type="non-terminal residue" evidence="1">
    <location>
        <position position="1"/>
    </location>
</feature>
<dbReference type="InParanoid" id="A0A2P6MNI7"/>
<gene>
    <name evidence="1" type="ORF">PROFUN_14835</name>
</gene>
<dbReference type="Proteomes" id="UP000241769">
    <property type="component" value="Unassembled WGS sequence"/>
</dbReference>
<keyword evidence="2" id="KW-1185">Reference proteome</keyword>
<organism evidence="1 2">
    <name type="scientific">Planoprotostelium fungivorum</name>
    <dbReference type="NCBI Taxonomy" id="1890364"/>
    <lineage>
        <taxon>Eukaryota</taxon>
        <taxon>Amoebozoa</taxon>
        <taxon>Evosea</taxon>
        <taxon>Variosea</taxon>
        <taxon>Cavosteliida</taxon>
        <taxon>Cavosteliaceae</taxon>
        <taxon>Planoprotostelium</taxon>
    </lineage>
</organism>
<accession>A0A2P6MNI7</accession>
<reference evidence="1 2" key="1">
    <citation type="journal article" date="2018" name="Genome Biol. Evol.">
        <title>Multiple Roots of Fruiting Body Formation in Amoebozoa.</title>
        <authorList>
            <person name="Hillmann F."/>
            <person name="Forbes G."/>
            <person name="Novohradska S."/>
            <person name="Ferling I."/>
            <person name="Riege K."/>
            <person name="Groth M."/>
            <person name="Westermann M."/>
            <person name="Marz M."/>
            <person name="Spaller T."/>
            <person name="Winckler T."/>
            <person name="Schaap P."/>
            <person name="Glockner G."/>
        </authorList>
    </citation>
    <scope>NUCLEOTIDE SEQUENCE [LARGE SCALE GENOMIC DNA]</scope>
    <source>
        <strain evidence="1 2">Jena</strain>
    </source>
</reference>
<evidence type="ECO:0000313" key="2">
    <source>
        <dbReference type="Proteomes" id="UP000241769"/>
    </source>
</evidence>
<comment type="caution">
    <text evidence="1">The sequence shown here is derived from an EMBL/GenBank/DDBJ whole genome shotgun (WGS) entry which is preliminary data.</text>
</comment>
<proteinExistence type="predicted"/>
<dbReference type="EMBL" id="MDYQ01000649">
    <property type="protein sequence ID" value="PRP73260.1"/>
    <property type="molecule type" value="Genomic_DNA"/>
</dbReference>
<dbReference type="AlphaFoldDB" id="A0A2P6MNI7"/>
<protein>
    <submittedName>
        <fullName evidence="1">Uncharacterized protein</fullName>
    </submittedName>
</protein>